<gene>
    <name evidence="2" type="ORF">SPIL2461_LOCUS7024</name>
</gene>
<keyword evidence="1" id="KW-1133">Transmembrane helix</keyword>
<proteinExistence type="predicted"/>
<evidence type="ECO:0000313" key="3">
    <source>
        <dbReference type="Proteomes" id="UP000649617"/>
    </source>
</evidence>
<reference evidence="2" key="1">
    <citation type="submission" date="2021-02" db="EMBL/GenBank/DDBJ databases">
        <authorList>
            <person name="Dougan E. K."/>
            <person name="Rhodes N."/>
            <person name="Thang M."/>
            <person name="Chan C."/>
        </authorList>
    </citation>
    <scope>NUCLEOTIDE SEQUENCE</scope>
</reference>
<organism evidence="2 3">
    <name type="scientific">Symbiodinium pilosum</name>
    <name type="common">Dinoflagellate</name>
    <dbReference type="NCBI Taxonomy" id="2952"/>
    <lineage>
        <taxon>Eukaryota</taxon>
        <taxon>Sar</taxon>
        <taxon>Alveolata</taxon>
        <taxon>Dinophyceae</taxon>
        <taxon>Suessiales</taxon>
        <taxon>Symbiodiniaceae</taxon>
        <taxon>Symbiodinium</taxon>
    </lineage>
</organism>
<protein>
    <submittedName>
        <fullName evidence="2">Uncharacterized protein</fullName>
    </submittedName>
</protein>
<name>A0A812NYX2_SYMPI</name>
<feature type="transmembrane region" description="Helical" evidence="1">
    <location>
        <begin position="44"/>
        <end position="65"/>
    </location>
</feature>
<dbReference type="Proteomes" id="UP000649617">
    <property type="component" value="Unassembled WGS sequence"/>
</dbReference>
<dbReference type="AlphaFoldDB" id="A0A812NYX2"/>
<feature type="non-terminal residue" evidence="2">
    <location>
        <position position="1"/>
    </location>
</feature>
<keyword evidence="1" id="KW-0472">Membrane</keyword>
<evidence type="ECO:0000256" key="1">
    <source>
        <dbReference type="SAM" id="Phobius"/>
    </source>
</evidence>
<comment type="caution">
    <text evidence="2">The sequence shown here is derived from an EMBL/GenBank/DDBJ whole genome shotgun (WGS) entry which is preliminary data.</text>
</comment>
<keyword evidence="1" id="KW-0812">Transmembrane</keyword>
<dbReference type="EMBL" id="CAJNIZ010011002">
    <property type="protein sequence ID" value="CAE7309964.1"/>
    <property type="molecule type" value="Genomic_DNA"/>
</dbReference>
<accession>A0A812NYX2</accession>
<keyword evidence="3" id="KW-1185">Reference proteome</keyword>
<evidence type="ECO:0000313" key="2">
    <source>
        <dbReference type="EMBL" id="CAE7309964.1"/>
    </source>
</evidence>
<sequence>SLAGFHPEDDVAEAFDAESAGPFHKRTASAVSAASGASSPTSAFAFPAVTIVAVASTAFFAGFAFNRALTRREDVHTYAQLL</sequence>